<keyword evidence="2" id="KW-1185">Reference proteome</keyword>
<protein>
    <submittedName>
        <fullName evidence="1">Enamine deaminase RidA</fullName>
    </submittedName>
</protein>
<dbReference type="Proteomes" id="UP000646365">
    <property type="component" value="Unassembled WGS sequence"/>
</dbReference>
<sequence>MQDMEREIIEVPVISAAIRGLGAPTSALVRAGDYLLTCGMPPIDLATGRIVTGDIRTQTRAALQALRVTLEYAGSSLDKVVKATVYVTDPGLMAGVNEVYREFFAAGFPARTSAAIKPWSLPFDIEIECMALA</sequence>
<comment type="caution">
    <text evidence="1">The sequence shown here is derived from an EMBL/GenBank/DDBJ whole genome shotgun (WGS) entry which is preliminary data.</text>
</comment>
<proteinExistence type="predicted"/>
<dbReference type="InterPro" id="IPR006175">
    <property type="entry name" value="YjgF/YER057c/UK114"/>
</dbReference>
<dbReference type="Gene3D" id="3.30.1330.40">
    <property type="entry name" value="RutC-like"/>
    <property type="match status" value="1"/>
</dbReference>
<dbReference type="EMBL" id="BMJQ01000033">
    <property type="protein sequence ID" value="GGF50292.1"/>
    <property type="molecule type" value="Genomic_DNA"/>
</dbReference>
<accession>A0A8J2Z1X1</accession>
<evidence type="ECO:0000313" key="2">
    <source>
        <dbReference type="Proteomes" id="UP000646365"/>
    </source>
</evidence>
<dbReference type="PANTHER" id="PTHR11803">
    <property type="entry name" value="2-IMINOBUTANOATE/2-IMINOPROPANOATE DEAMINASE RIDA"/>
    <property type="match status" value="1"/>
</dbReference>
<name>A0A8J2Z1X1_9PROT</name>
<reference evidence="1" key="2">
    <citation type="submission" date="2020-09" db="EMBL/GenBank/DDBJ databases">
        <authorList>
            <person name="Sun Q."/>
            <person name="Zhou Y."/>
        </authorList>
    </citation>
    <scope>NUCLEOTIDE SEQUENCE</scope>
    <source>
        <strain evidence="1">CGMCC 1.15725</strain>
    </source>
</reference>
<dbReference type="PANTHER" id="PTHR11803:SF39">
    <property type="entry name" value="2-IMINOBUTANOATE_2-IMINOPROPANOATE DEAMINASE"/>
    <property type="match status" value="1"/>
</dbReference>
<dbReference type="SUPFAM" id="SSF55298">
    <property type="entry name" value="YjgF-like"/>
    <property type="match status" value="1"/>
</dbReference>
<gene>
    <name evidence="1" type="ORF">GCM10011611_65910</name>
</gene>
<organism evidence="1 2">
    <name type="scientific">Aliidongia dinghuensis</name>
    <dbReference type="NCBI Taxonomy" id="1867774"/>
    <lineage>
        <taxon>Bacteria</taxon>
        <taxon>Pseudomonadati</taxon>
        <taxon>Pseudomonadota</taxon>
        <taxon>Alphaproteobacteria</taxon>
        <taxon>Rhodospirillales</taxon>
        <taxon>Dongiaceae</taxon>
        <taxon>Aliidongia</taxon>
    </lineage>
</organism>
<dbReference type="GO" id="GO:0019239">
    <property type="term" value="F:deaminase activity"/>
    <property type="evidence" value="ECO:0007669"/>
    <property type="project" value="TreeGrafter"/>
</dbReference>
<dbReference type="AlphaFoldDB" id="A0A8J2Z1X1"/>
<dbReference type="GO" id="GO:0005829">
    <property type="term" value="C:cytosol"/>
    <property type="evidence" value="ECO:0007669"/>
    <property type="project" value="TreeGrafter"/>
</dbReference>
<dbReference type="CDD" id="cd00448">
    <property type="entry name" value="YjgF_YER057c_UK114_family"/>
    <property type="match status" value="1"/>
</dbReference>
<reference evidence="1" key="1">
    <citation type="journal article" date="2014" name="Int. J. Syst. Evol. Microbiol.">
        <title>Complete genome sequence of Corynebacterium casei LMG S-19264T (=DSM 44701T), isolated from a smear-ripened cheese.</title>
        <authorList>
            <consortium name="US DOE Joint Genome Institute (JGI-PGF)"/>
            <person name="Walter F."/>
            <person name="Albersmeier A."/>
            <person name="Kalinowski J."/>
            <person name="Ruckert C."/>
        </authorList>
    </citation>
    <scope>NUCLEOTIDE SEQUENCE</scope>
    <source>
        <strain evidence="1">CGMCC 1.15725</strain>
    </source>
</reference>
<evidence type="ECO:0000313" key="1">
    <source>
        <dbReference type="EMBL" id="GGF50292.1"/>
    </source>
</evidence>
<dbReference type="Pfam" id="PF01042">
    <property type="entry name" value="Ribonuc_L-PSP"/>
    <property type="match status" value="1"/>
</dbReference>
<dbReference type="InterPro" id="IPR035959">
    <property type="entry name" value="RutC-like_sf"/>
</dbReference>